<dbReference type="EMBL" id="CAJNOG010000166">
    <property type="protein sequence ID" value="CAF1031185.1"/>
    <property type="molecule type" value="Genomic_DNA"/>
</dbReference>
<dbReference type="Proteomes" id="UP000663845">
    <property type="component" value="Unassembled WGS sequence"/>
</dbReference>
<sequence>MLQFPLPHEKILPRDIKIVEPPSKPNNPTILNRIKGSLIGLAVGDALGASVEFRPRQYLLEHPVHDMKSGGTWGLDAGQWTDDTSMALCLASSLISRKGFNAYDQMVRYKWWHKHGYLSSTGQCFDIGNATRASIEEFYRRQNELKRKYKIHTDLEVDQLSPELLKKENFNVYCSRQGVAGNGALMRLAPVPLFYYQVPSLAVDLSGKSGLLTHGDNVAADACRYYGALIVAAVCGESKEKLLDEYFYDDHQVWFGTYPLHETIVNIARGSFKKRKGYDDGIRGKGHIVWTLEAALWAFWSTKSFDEGALAAVNLGDDTDTTAAIYGQLAGAFYGYENISPKWRSILYAHDLITCIAEWTDYLSYSETKIVGHEQIARSRPHDRKNSVQPNEIGLGNNNKSKPMKPDSHKMLQFPLPHEKILPSDIKIVRPSSHPSDPTVLDRIKGSLVGLAVGDALGASVEFRPRQYLLEHPVHDMKSGGTWGLDAGQWTDDTSMALCLASSLISQKGFNPYDQMVRYKWWHKHGYLSSTGQCFDIGNATRASIEEFYRRQNELKRKYKIHTDLEVDQLPVELLKKENFNVYCSRQGVAGNGALMRLAPVPLFYYQVPSLAVDLSGRSGLLTHGDNVAADACRYYGALIVAAVRGESKEKLLDEYFYDHHYEDWFKTQPLHETIVNIARGSFKKRRGYDDGIRGKGHIVWTLEAALWAFWSTESFDKGALAAVNLGDDTDTTAAIYGQLAGAFYGYENISPKWRSILYARDLITCIAEWTEYLSYSETKIVGHEQIARSRPHDRKNSVQPNEIGLGNNNKSKPMKPDSHSKSKPNRSKSEQRPSKAKKAVSRFFGFRESEV</sequence>
<dbReference type="Gene3D" id="1.10.4080.10">
    <property type="entry name" value="ADP-ribosylation/Crystallin J1"/>
    <property type="match status" value="2"/>
</dbReference>
<dbReference type="InterPro" id="IPR050792">
    <property type="entry name" value="ADP-ribosylglycohydrolase"/>
</dbReference>
<feature type="region of interest" description="Disordered" evidence="1">
    <location>
        <begin position="786"/>
        <end position="852"/>
    </location>
</feature>
<evidence type="ECO:0008006" key="4">
    <source>
        <dbReference type="Google" id="ProtNLM"/>
    </source>
</evidence>
<dbReference type="PANTHER" id="PTHR16222">
    <property type="entry name" value="ADP-RIBOSYLGLYCOHYDROLASE"/>
    <property type="match status" value="1"/>
</dbReference>
<reference evidence="2" key="1">
    <citation type="submission" date="2021-02" db="EMBL/GenBank/DDBJ databases">
        <authorList>
            <person name="Nowell W R."/>
        </authorList>
    </citation>
    <scope>NUCLEOTIDE SEQUENCE</scope>
</reference>
<dbReference type="Pfam" id="PF03747">
    <property type="entry name" value="ADP_ribosyl_GH"/>
    <property type="match status" value="2"/>
</dbReference>
<proteinExistence type="predicted"/>
<feature type="region of interest" description="Disordered" evidence="1">
    <location>
        <begin position="376"/>
        <end position="407"/>
    </location>
</feature>
<protein>
    <recommendedName>
        <fullName evidence="4">ADP-ribosylglycohydrolase</fullName>
    </recommendedName>
</protein>
<name>A0A814J4S3_9BILA</name>
<gene>
    <name evidence="2" type="ORF">JYZ213_LOCUS17609</name>
</gene>
<evidence type="ECO:0000313" key="3">
    <source>
        <dbReference type="Proteomes" id="UP000663845"/>
    </source>
</evidence>
<dbReference type="InterPro" id="IPR005502">
    <property type="entry name" value="Ribosyl_crysJ1"/>
</dbReference>
<dbReference type="SUPFAM" id="SSF101478">
    <property type="entry name" value="ADP-ribosylglycohydrolase"/>
    <property type="match status" value="2"/>
</dbReference>
<evidence type="ECO:0000256" key="1">
    <source>
        <dbReference type="SAM" id="MobiDB-lite"/>
    </source>
</evidence>
<dbReference type="AlphaFoldDB" id="A0A814J4S3"/>
<dbReference type="PANTHER" id="PTHR16222:SF12">
    <property type="entry name" value="ADP-RIBOSYLGLYCOHYDROLASE-RELATED"/>
    <property type="match status" value="1"/>
</dbReference>
<accession>A0A814J4S3</accession>
<comment type="caution">
    <text evidence="2">The sequence shown here is derived from an EMBL/GenBank/DDBJ whole genome shotgun (WGS) entry which is preliminary data.</text>
</comment>
<organism evidence="2 3">
    <name type="scientific">Adineta steineri</name>
    <dbReference type="NCBI Taxonomy" id="433720"/>
    <lineage>
        <taxon>Eukaryota</taxon>
        <taxon>Metazoa</taxon>
        <taxon>Spiralia</taxon>
        <taxon>Gnathifera</taxon>
        <taxon>Rotifera</taxon>
        <taxon>Eurotatoria</taxon>
        <taxon>Bdelloidea</taxon>
        <taxon>Adinetida</taxon>
        <taxon>Adinetidae</taxon>
        <taxon>Adineta</taxon>
    </lineage>
</organism>
<evidence type="ECO:0000313" key="2">
    <source>
        <dbReference type="EMBL" id="CAF1031185.1"/>
    </source>
</evidence>
<dbReference type="InterPro" id="IPR036705">
    <property type="entry name" value="Ribosyl_crysJ1_sf"/>
</dbReference>